<dbReference type="GO" id="GO:0005829">
    <property type="term" value="C:cytosol"/>
    <property type="evidence" value="ECO:0007669"/>
    <property type="project" value="TreeGrafter"/>
</dbReference>
<reference evidence="1" key="1">
    <citation type="submission" date="2020-10" db="EMBL/GenBank/DDBJ databases">
        <authorList>
            <person name="Gilroy R."/>
        </authorList>
    </citation>
    <scope>NUCLEOTIDE SEQUENCE</scope>
    <source>
        <strain evidence="1">ChiHjej10B9-9673</strain>
    </source>
</reference>
<dbReference type="Gene3D" id="3.30.1240.10">
    <property type="match status" value="1"/>
</dbReference>
<organism evidence="1 2">
    <name type="scientific">Candidatus Scatomorpha merdipullorum</name>
    <dbReference type="NCBI Taxonomy" id="2840927"/>
    <lineage>
        <taxon>Bacteria</taxon>
        <taxon>Bacillati</taxon>
        <taxon>Bacillota</taxon>
        <taxon>Clostridia</taxon>
        <taxon>Eubacteriales</taxon>
        <taxon>Candidatus Scatomorpha</taxon>
    </lineage>
</organism>
<feature type="non-terminal residue" evidence="1">
    <location>
        <position position="207"/>
    </location>
</feature>
<name>A0A9D1FDK4_9FIRM</name>
<dbReference type="AlphaFoldDB" id="A0A9D1FDK4"/>
<dbReference type="PANTHER" id="PTHR10000">
    <property type="entry name" value="PHOSPHOSERINE PHOSPHATASE"/>
    <property type="match status" value="1"/>
</dbReference>
<comment type="caution">
    <text evidence="1">The sequence shown here is derived from an EMBL/GenBank/DDBJ whole genome shotgun (WGS) entry which is preliminary data.</text>
</comment>
<dbReference type="InterPro" id="IPR023214">
    <property type="entry name" value="HAD_sf"/>
</dbReference>
<gene>
    <name evidence="1" type="ORF">IAC18_05135</name>
</gene>
<dbReference type="Pfam" id="PF08282">
    <property type="entry name" value="Hydrolase_3"/>
    <property type="match status" value="1"/>
</dbReference>
<dbReference type="SUPFAM" id="SSF56784">
    <property type="entry name" value="HAD-like"/>
    <property type="match status" value="1"/>
</dbReference>
<dbReference type="EMBL" id="DVJK01000142">
    <property type="protein sequence ID" value="HIS66929.1"/>
    <property type="molecule type" value="Genomic_DNA"/>
</dbReference>
<reference evidence="1" key="2">
    <citation type="journal article" date="2021" name="PeerJ">
        <title>Extensive microbial diversity within the chicken gut microbiome revealed by metagenomics and culture.</title>
        <authorList>
            <person name="Gilroy R."/>
            <person name="Ravi A."/>
            <person name="Getino M."/>
            <person name="Pursley I."/>
            <person name="Horton D.L."/>
            <person name="Alikhan N.F."/>
            <person name="Baker D."/>
            <person name="Gharbi K."/>
            <person name="Hall N."/>
            <person name="Watson M."/>
            <person name="Adriaenssens E.M."/>
            <person name="Foster-Nyarko E."/>
            <person name="Jarju S."/>
            <person name="Secka A."/>
            <person name="Antonio M."/>
            <person name="Oren A."/>
            <person name="Chaudhuri R.R."/>
            <person name="La Ragione R."/>
            <person name="Hildebrand F."/>
            <person name="Pallen M.J."/>
        </authorList>
    </citation>
    <scope>NUCLEOTIDE SEQUENCE</scope>
    <source>
        <strain evidence="1">ChiHjej10B9-9673</strain>
    </source>
</reference>
<evidence type="ECO:0000313" key="2">
    <source>
        <dbReference type="Proteomes" id="UP000824001"/>
    </source>
</evidence>
<accession>A0A9D1FDK4</accession>
<evidence type="ECO:0000313" key="1">
    <source>
        <dbReference type="EMBL" id="HIS66929.1"/>
    </source>
</evidence>
<sequence>MIRLVACDIDGTLLHGSETEIHPGIFDEIRRLAGLGIAFCPTSGRQYTSLRKLFAPVADELYYICENGAVIFGPGNPGPVLDKVEMDRALCMELCRDILAVPGCEIQISGSDRSYLCPKGPEIVTIMRDIVGNNVTVLASPEETPEPIVKVAAYNPAGAEFIRDALDARWRGRFRTAVSGAAWFDFNSTDKGGGLRRLCARLGVGLG</sequence>
<dbReference type="GO" id="GO:0016791">
    <property type="term" value="F:phosphatase activity"/>
    <property type="evidence" value="ECO:0007669"/>
    <property type="project" value="TreeGrafter"/>
</dbReference>
<dbReference type="GO" id="GO:0000287">
    <property type="term" value="F:magnesium ion binding"/>
    <property type="evidence" value="ECO:0007669"/>
    <property type="project" value="TreeGrafter"/>
</dbReference>
<dbReference type="Proteomes" id="UP000824001">
    <property type="component" value="Unassembled WGS sequence"/>
</dbReference>
<dbReference type="InterPro" id="IPR036412">
    <property type="entry name" value="HAD-like_sf"/>
</dbReference>
<dbReference type="Gene3D" id="3.40.50.1000">
    <property type="entry name" value="HAD superfamily/HAD-like"/>
    <property type="match status" value="1"/>
</dbReference>
<dbReference type="PANTHER" id="PTHR10000:SF53">
    <property type="entry name" value="5-AMINO-6-(5-PHOSPHO-D-RIBITYLAMINO)URACIL PHOSPHATASE YBJI-RELATED"/>
    <property type="match status" value="1"/>
</dbReference>
<protein>
    <submittedName>
        <fullName evidence="1">HAD family phosphatase</fullName>
    </submittedName>
</protein>
<proteinExistence type="predicted"/>